<accession>A0ABD1QW40</accession>
<sequence>MEDEDDVVNSMMVKRGQMTLPQETRESTSPLQGATRASIPAPYGWAEHINIGSHKDELDPAILEKLPALSAMAVAFVHKYWTSTWAKATDNADLSEMIKMAESNTAWSHVLNCELYKVLAMKIDELRSTAMGAKDIDELR</sequence>
<comment type="caution">
    <text evidence="2">The sequence shown here is derived from an EMBL/GenBank/DDBJ whole genome shotgun (WGS) entry which is preliminary data.</text>
</comment>
<dbReference type="Proteomes" id="UP001604277">
    <property type="component" value="Unassembled WGS sequence"/>
</dbReference>
<dbReference type="EMBL" id="JBFOLJ010000014">
    <property type="protein sequence ID" value="KAL2479154.1"/>
    <property type="molecule type" value="Genomic_DNA"/>
</dbReference>
<reference evidence="3" key="1">
    <citation type="submission" date="2024-07" db="EMBL/GenBank/DDBJ databases">
        <title>Two chromosome-level genome assemblies of Korean endemic species Abeliophyllum distichum and Forsythia ovata (Oleaceae).</title>
        <authorList>
            <person name="Jang H."/>
        </authorList>
    </citation>
    <scope>NUCLEOTIDE SEQUENCE [LARGE SCALE GENOMIC DNA]</scope>
</reference>
<feature type="region of interest" description="Disordered" evidence="1">
    <location>
        <begin position="1"/>
        <end position="37"/>
    </location>
</feature>
<evidence type="ECO:0000313" key="3">
    <source>
        <dbReference type="Proteomes" id="UP001604277"/>
    </source>
</evidence>
<protein>
    <submittedName>
        <fullName evidence="2">Uncharacterized protein</fullName>
    </submittedName>
</protein>
<proteinExistence type="predicted"/>
<feature type="compositionally biased region" description="Polar residues" evidence="1">
    <location>
        <begin position="19"/>
        <end position="32"/>
    </location>
</feature>
<organism evidence="2 3">
    <name type="scientific">Forsythia ovata</name>
    <dbReference type="NCBI Taxonomy" id="205694"/>
    <lineage>
        <taxon>Eukaryota</taxon>
        <taxon>Viridiplantae</taxon>
        <taxon>Streptophyta</taxon>
        <taxon>Embryophyta</taxon>
        <taxon>Tracheophyta</taxon>
        <taxon>Spermatophyta</taxon>
        <taxon>Magnoliopsida</taxon>
        <taxon>eudicotyledons</taxon>
        <taxon>Gunneridae</taxon>
        <taxon>Pentapetalae</taxon>
        <taxon>asterids</taxon>
        <taxon>lamiids</taxon>
        <taxon>Lamiales</taxon>
        <taxon>Oleaceae</taxon>
        <taxon>Forsythieae</taxon>
        <taxon>Forsythia</taxon>
    </lineage>
</organism>
<keyword evidence="3" id="KW-1185">Reference proteome</keyword>
<name>A0ABD1QW40_9LAMI</name>
<evidence type="ECO:0000256" key="1">
    <source>
        <dbReference type="SAM" id="MobiDB-lite"/>
    </source>
</evidence>
<dbReference type="AlphaFoldDB" id="A0ABD1QW40"/>
<evidence type="ECO:0000313" key="2">
    <source>
        <dbReference type="EMBL" id="KAL2479154.1"/>
    </source>
</evidence>
<gene>
    <name evidence="2" type="ORF">Fot_48168</name>
</gene>